<dbReference type="EMBL" id="JBDLOU010000040">
    <property type="protein sequence ID" value="MEX3740265.1"/>
    <property type="molecule type" value="Genomic_DNA"/>
</dbReference>
<keyword evidence="2" id="KW-1185">Reference proteome</keyword>
<dbReference type="RefSeq" id="WP_368573489.1">
    <property type="nucleotide sequence ID" value="NZ_JBDLOU010000040.1"/>
</dbReference>
<gene>
    <name evidence="1" type="ORF">ABFW12_18755</name>
</gene>
<dbReference type="Proteomes" id="UP001558474">
    <property type="component" value="Unassembled WGS sequence"/>
</dbReference>
<accession>A0ABV3VFT6</accession>
<dbReference type="InterPro" id="IPR022536">
    <property type="entry name" value="EspC"/>
</dbReference>
<organism evidence="1 2">
    <name type="scientific">Mycolicibacterium porcinum</name>
    <dbReference type="NCBI Taxonomy" id="39693"/>
    <lineage>
        <taxon>Bacteria</taxon>
        <taxon>Bacillati</taxon>
        <taxon>Actinomycetota</taxon>
        <taxon>Actinomycetes</taxon>
        <taxon>Mycobacteriales</taxon>
        <taxon>Mycobacteriaceae</taxon>
        <taxon>Mycolicibacterium</taxon>
    </lineage>
</organism>
<name>A0ABV3VFT6_9MYCO</name>
<evidence type="ECO:0000313" key="1">
    <source>
        <dbReference type="EMBL" id="MEX3740265.1"/>
    </source>
</evidence>
<protein>
    <submittedName>
        <fullName evidence="1">Type VII secretion target</fullName>
    </submittedName>
</protein>
<proteinExistence type="predicted"/>
<evidence type="ECO:0000313" key="2">
    <source>
        <dbReference type="Proteomes" id="UP001558474"/>
    </source>
</evidence>
<reference evidence="1 2" key="1">
    <citation type="submission" date="2024-04" db="EMBL/GenBank/DDBJ databases">
        <title>Genomic Markers of Mycobacteria.</title>
        <authorList>
            <person name="Soliman M.S."/>
            <person name="Elkholy A."/>
            <person name="Soliman N.S."/>
            <person name="Abbas A."/>
            <person name="Khayrat S."/>
            <person name="Shawky S."/>
        </authorList>
    </citation>
    <scope>NUCLEOTIDE SEQUENCE [LARGE SCALE GENOMIC DNA]</scope>
    <source>
        <strain evidence="1 2">Egy-CU-AM5</strain>
    </source>
</reference>
<sequence>MSNLDVDPSALLARSQTFRAAADEQVQAATYDQSQTESDIAAFGEINAALHDSWRAVRARQAQSWTGLGREHDQHGDNLTTAARGYVGTDVVNNQTLRYDGE</sequence>
<dbReference type="Pfam" id="PF10824">
    <property type="entry name" value="T7SS_ESX_EspC"/>
    <property type="match status" value="1"/>
</dbReference>
<comment type="caution">
    <text evidence="1">The sequence shown here is derived from an EMBL/GenBank/DDBJ whole genome shotgun (WGS) entry which is preliminary data.</text>
</comment>